<accession>M1PEI5</accession>
<dbReference type="GO" id="GO:0046872">
    <property type="term" value="F:metal ion binding"/>
    <property type="evidence" value="ECO:0007669"/>
    <property type="project" value="UniProtKB-KW"/>
</dbReference>
<dbReference type="Gene3D" id="3.10.180.10">
    <property type="entry name" value="2,3-Dihydroxybiphenyl 1,2-Dioxygenase, domain 1"/>
    <property type="match status" value="1"/>
</dbReference>
<evidence type="ECO:0000313" key="5">
    <source>
        <dbReference type="Proteomes" id="UP000011721"/>
    </source>
</evidence>
<dbReference type="NCBIfam" id="TIGR03081">
    <property type="entry name" value="metmalonyl_epim"/>
    <property type="match status" value="1"/>
</dbReference>
<feature type="domain" description="VOC" evidence="3">
    <location>
        <begin position="4"/>
        <end position="132"/>
    </location>
</feature>
<dbReference type="Proteomes" id="UP000011721">
    <property type="component" value="Chromosome"/>
</dbReference>
<evidence type="ECO:0000256" key="2">
    <source>
        <dbReference type="ARBA" id="ARBA00022723"/>
    </source>
</evidence>
<dbReference type="HOGENOM" id="CLU_046006_5_2_7"/>
<evidence type="ECO:0000313" key="4">
    <source>
        <dbReference type="EMBL" id="AGF78135.1"/>
    </source>
</evidence>
<dbReference type="KEGG" id="dsf:UWK_01577"/>
<dbReference type="eggNOG" id="COG0346">
    <property type="taxonomic scope" value="Bacteria"/>
</dbReference>
<dbReference type="InterPro" id="IPR051785">
    <property type="entry name" value="MMCE/EMCE_epimerase"/>
</dbReference>
<dbReference type="Pfam" id="PF13669">
    <property type="entry name" value="Glyoxalase_4"/>
    <property type="match status" value="1"/>
</dbReference>
<dbReference type="OrthoDB" id="332982at2"/>
<dbReference type="SUPFAM" id="SSF54593">
    <property type="entry name" value="Glyoxalase/Bleomycin resistance protein/Dihydroxybiphenyl dioxygenase"/>
    <property type="match status" value="1"/>
</dbReference>
<organism evidence="4 5">
    <name type="scientific">Desulfocapsa sulfexigens (strain DSM 10523 / SB164P1)</name>
    <dbReference type="NCBI Taxonomy" id="1167006"/>
    <lineage>
        <taxon>Bacteria</taxon>
        <taxon>Pseudomonadati</taxon>
        <taxon>Thermodesulfobacteriota</taxon>
        <taxon>Desulfobulbia</taxon>
        <taxon>Desulfobulbales</taxon>
        <taxon>Desulfocapsaceae</taxon>
        <taxon>Desulfocapsa</taxon>
    </lineage>
</organism>
<dbReference type="PROSITE" id="PS51819">
    <property type="entry name" value="VOC"/>
    <property type="match status" value="1"/>
</dbReference>
<proteinExistence type="inferred from homology"/>
<dbReference type="InterPro" id="IPR029068">
    <property type="entry name" value="Glyas_Bleomycin-R_OHBP_Dase"/>
</dbReference>
<dbReference type="EC" id="5.1.99.1" evidence="4"/>
<dbReference type="PANTHER" id="PTHR43048">
    <property type="entry name" value="METHYLMALONYL-COA EPIMERASE"/>
    <property type="match status" value="1"/>
</dbReference>
<gene>
    <name evidence="4" type="ordered locus">UWK_01577</name>
</gene>
<dbReference type="InterPro" id="IPR037523">
    <property type="entry name" value="VOC_core"/>
</dbReference>
<keyword evidence="5" id="KW-1185">Reference proteome</keyword>
<dbReference type="RefSeq" id="WP_015403826.1">
    <property type="nucleotide sequence ID" value="NC_020304.1"/>
</dbReference>
<comment type="similarity">
    <text evidence="1">Belongs to the methylmalonyl-CoA epimerase family.</text>
</comment>
<sequence length="135" mass="15032">MLEKIDHLGIAVHSIAEARKFYEEILGLTCEKEEEVVSQKVRTAFFVLGETHIELLEPTTDDSPIAKFLSSRGEGLHHVAYRSTNVEEQLEQARENGCKLIHETPFTGAGNKQVAFLHPKSSHGLLTEFCSGAQK</sequence>
<reference evidence="5" key="1">
    <citation type="journal article" date="2013" name="Stand. Genomic Sci.">
        <title>Complete genome sequence of Desulfocapsa sulfexigens, a marine deltaproteobacterium specialized in disproportionating inorganic sulfur compounds.</title>
        <authorList>
            <person name="Finster K.W."/>
            <person name="Kjeldsen K.U."/>
            <person name="Kube M."/>
            <person name="Reinhardt R."/>
            <person name="Mussmann M."/>
            <person name="Amann R."/>
            <person name="Schreiber L."/>
        </authorList>
    </citation>
    <scope>NUCLEOTIDE SEQUENCE [LARGE SCALE GENOMIC DNA]</scope>
    <source>
        <strain evidence="5">DSM 10523 / SB164P1</strain>
    </source>
</reference>
<evidence type="ECO:0000259" key="3">
    <source>
        <dbReference type="PROSITE" id="PS51819"/>
    </source>
</evidence>
<dbReference type="STRING" id="1167006.UWK_01577"/>
<dbReference type="GO" id="GO:0046491">
    <property type="term" value="P:L-methylmalonyl-CoA metabolic process"/>
    <property type="evidence" value="ECO:0007669"/>
    <property type="project" value="TreeGrafter"/>
</dbReference>
<name>M1PEI5_DESSD</name>
<dbReference type="EMBL" id="CP003985">
    <property type="protein sequence ID" value="AGF78135.1"/>
    <property type="molecule type" value="Genomic_DNA"/>
</dbReference>
<dbReference type="CDD" id="cd07249">
    <property type="entry name" value="MMCE"/>
    <property type="match status" value="1"/>
</dbReference>
<keyword evidence="4" id="KW-0413">Isomerase</keyword>
<dbReference type="PANTHER" id="PTHR43048:SF3">
    <property type="entry name" value="METHYLMALONYL-COA EPIMERASE, MITOCHONDRIAL"/>
    <property type="match status" value="1"/>
</dbReference>
<dbReference type="InterPro" id="IPR017515">
    <property type="entry name" value="MeMalonyl-CoA_epimerase"/>
</dbReference>
<dbReference type="GO" id="GO:0004493">
    <property type="term" value="F:methylmalonyl-CoA epimerase activity"/>
    <property type="evidence" value="ECO:0007669"/>
    <property type="project" value="UniProtKB-EC"/>
</dbReference>
<protein>
    <submittedName>
        <fullName evidence="4">Methylmalonyl-CoA epimerase</fullName>
        <ecNumber evidence="4">5.1.99.1</ecNumber>
    </submittedName>
</protein>
<dbReference type="AlphaFoldDB" id="M1PEI5"/>
<keyword evidence="2" id="KW-0479">Metal-binding</keyword>
<evidence type="ECO:0000256" key="1">
    <source>
        <dbReference type="ARBA" id="ARBA00009308"/>
    </source>
</evidence>